<dbReference type="GO" id="GO:0016020">
    <property type="term" value="C:membrane"/>
    <property type="evidence" value="ECO:0007669"/>
    <property type="project" value="UniProtKB-SubCell"/>
</dbReference>
<keyword evidence="2" id="KW-0812">Transmembrane</keyword>
<comment type="subcellular location">
    <subcellularLocation>
        <location evidence="1">Membrane</location>
        <topology evidence="1">Single-pass membrane protein</topology>
    </subcellularLocation>
</comment>
<comment type="caution">
    <text evidence="6">The sequence shown here is derived from an EMBL/GenBank/DDBJ whole genome shotgun (WGS) entry which is preliminary data.</text>
</comment>
<evidence type="ECO:0000256" key="3">
    <source>
        <dbReference type="ARBA" id="ARBA00022989"/>
    </source>
</evidence>
<feature type="region of interest" description="Disordered" evidence="5">
    <location>
        <begin position="86"/>
        <end position="117"/>
    </location>
</feature>
<dbReference type="InterPro" id="IPR036388">
    <property type="entry name" value="WH-like_DNA-bd_sf"/>
</dbReference>
<dbReference type="InterPro" id="IPR036390">
    <property type="entry name" value="WH_DNA-bd_sf"/>
</dbReference>
<dbReference type="OrthoDB" id="2285710at2759"/>
<evidence type="ECO:0000313" key="7">
    <source>
        <dbReference type="Proteomes" id="UP000193719"/>
    </source>
</evidence>
<keyword evidence="4" id="KW-0472">Membrane</keyword>
<dbReference type="EMBL" id="MCFH01000038">
    <property type="protein sequence ID" value="ORX45749.1"/>
    <property type="molecule type" value="Genomic_DNA"/>
</dbReference>
<dbReference type="SMART" id="SM01128">
    <property type="entry name" value="DDRGK"/>
    <property type="match status" value="1"/>
</dbReference>
<evidence type="ECO:0000256" key="1">
    <source>
        <dbReference type="ARBA" id="ARBA00004167"/>
    </source>
</evidence>
<accession>A0A1Y1V3R6</accession>
<proteinExistence type="predicted"/>
<keyword evidence="7" id="KW-1185">Reference proteome</keyword>
<feature type="region of interest" description="Disordered" evidence="5">
    <location>
        <begin position="1"/>
        <end position="24"/>
    </location>
</feature>
<evidence type="ECO:0000313" key="6">
    <source>
        <dbReference type="EMBL" id="ORX45749.1"/>
    </source>
</evidence>
<reference evidence="6 7" key="2">
    <citation type="submission" date="2016-08" db="EMBL/GenBank/DDBJ databases">
        <title>Pervasive Adenine N6-methylation of Active Genes in Fungi.</title>
        <authorList>
            <consortium name="DOE Joint Genome Institute"/>
            <person name="Mondo S.J."/>
            <person name="Dannebaum R.O."/>
            <person name="Kuo R.C."/>
            <person name="Labutti K."/>
            <person name="Haridas S."/>
            <person name="Kuo A."/>
            <person name="Salamov A."/>
            <person name="Ahrendt S.R."/>
            <person name="Lipzen A."/>
            <person name="Sullivan W."/>
            <person name="Andreopoulos W.B."/>
            <person name="Clum A."/>
            <person name="Lindquist E."/>
            <person name="Daum C."/>
            <person name="Ramamoorthy G.K."/>
            <person name="Gryganskyi A."/>
            <person name="Culley D."/>
            <person name="Magnuson J.K."/>
            <person name="James T.Y."/>
            <person name="O'Malley M.A."/>
            <person name="Stajich J.E."/>
            <person name="Spatafora J.W."/>
            <person name="Visel A."/>
            <person name="Grigoriev I.V."/>
        </authorList>
    </citation>
    <scope>NUCLEOTIDE SEQUENCE [LARGE SCALE GENOMIC DNA]</scope>
    <source>
        <strain evidence="7">finn</strain>
    </source>
</reference>
<gene>
    <name evidence="6" type="ORF">BCR36DRAFT_107995</name>
</gene>
<dbReference type="STRING" id="1754191.A0A1Y1V3R6"/>
<reference evidence="6 7" key="1">
    <citation type="submission" date="2016-08" db="EMBL/GenBank/DDBJ databases">
        <title>Genomes of anaerobic fungi encode conserved fungal cellulosomes for biomass hydrolysis.</title>
        <authorList>
            <consortium name="DOE Joint Genome Institute"/>
            <person name="Haitjema C.H."/>
            <person name="Gilmore S.P."/>
            <person name="Henske J.K."/>
            <person name="Solomon K.V."/>
            <person name="De Groot R."/>
            <person name="Kuo A."/>
            <person name="Mondo S.J."/>
            <person name="Salamov A.A."/>
            <person name="Labutti K."/>
            <person name="Zhao Z."/>
            <person name="Chiniquy J."/>
            <person name="Barry K."/>
            <person name="Brewer H.M."/>
            <person name="Purvine S.O."/>
            <person name="Wright A.T."/>
            <person name="Boxma B."/>
            <person name="Van Alen T."/>
            <person name="Hackstein J.H."/>
            <person name="Baker S.E."/>
            <person name="Grigoriev I.V."/>
            <person name="O'Malley M.A."/>
        </authorList>
    </citation>
    <scope>NUCLEOTIDE SEQUENCE [LARGE SCALE GENOMIC DNA]</scope>
    <source>
        <strain evidence="7">finn</strain>
    </source>
</reference>
<name>A0A1Y1V3R6_9FUNG</name>
<feature type="compositionally biased region" description="Basic and acidic residues" evidence="5">
    <location>
        <begin position="53"/>
        <end position="68"/>
    </location>
</feature>
<dbReference type="AlphaFoldDB" id="A0A1Y1V3R6"/>
<feature type="compositionally biased region" description="Acidic residues" evidence="5">
    <location>
        <begin position="1"/>
        <end position="20"/>
    </location>
</feature>
<feature type="region of interest" description="Disordered" evidence="5">
    <location>
        <begin position="51"/>
        <end position="73"/>
    </location>
</feature>
<protein>
    <recommendedName>
        <fullName evidence="8">DDRGK domain-containing protein 1</fullName>
    </recommendedName>
</protein>
<dbReference type="InterPro" id="IPR019153">
    <property type="entry name" value="DDRGK_dom-contain"/>
</dbReference>
<dbReference type="Gene3D" id="1.10.10.10">
    <property type="entry name" value="Winged helix-like DNA-binding domain superfamily/Winged helix DNA-binding domain"/>
    <property type="match status" value="1"/>
</dbReference>
<feature type="compositionally biased region" description="Basic and acidic residues" evidence="5">
    <location>
        <begin position="86"/>
        <end position="114"/>
    </location>
</feature>
<evidence type="ECO:0008006" key="8">
    <source>
        <dbReference type="Google" id="ProtNLM"/>
    </source>
</evidence>
<dbReference type="Pfam" id="PF09756">
    <property type="entry name" value="DDRGK"/>
    <property type="match status" value="1"/>
</dbReference>
<evidence type="ECO:0000256" key="5">
    <source>
        <dbReference type="SAM" id="MobiDB-lite"/>
    </source>
</evidence>
<organism evidence="6 7">
    <name type="scientific">Piromyces finnis</name>
    <dbReference type="NCBI Taxonomy" id="1754191"/>
    <lineage>
        <taxon>Eukaryota</taxon>
        <taxon>Fungi</taxon>
        <taxon>Fungi incertae sedis</taxon>
        <taxon>Chytridiomycota</taxon>
        <taxon>Chytridiomycota incertae sedis</taxon>
        <taxon>Neocallimastigomycetes</taxon>
        <taxon>Neocallimastigales</taxon>
        <taxon>Neocallimastigaceae</taxon>
        <taxon>Piromyces</taxon>
    </lineage>
</organism>
<evidence type="ECO:0000256" key="4">
    <source>
        <dbReference type="ARBA" id="ARBA00023136"/>
    </source>
</evidence>
<sequence>MADVCDENGEIIEGEEENQNEEVHIKKIGKKKAEHLRRKEQRQQYMQWVEAQRQNKKERERLKEEDARKRKAKELKRIEREEERMMKIKEQQRKKEEELRKQQEKQRQEDENRRQRMISQTSEIISYLESNRTVSIEAVASHFDLRVNETRSFIEDLINNEDIIGTFDTQGRFIAITNSQLTQLQHIIESSPYNGQINNEDYIHICQQILQSSESDDILLDSDTIKNDNVNLSDGTVTQRKKWKGKSPLE</sequence>
<evidence type="ECO:0000256" key="2">
    <source>
        <dbReference type="ARBA" id="ARBA00022692"/>
    </source>
</evidence>
<dbReference type="Proteomes" id="UP000193719">
    <property type="component" value="Unassembled WGS sequence"/>
</dbReference>
<keyword evidence="3" id="KW-1133">Transmembrane helix</keyword>
<dbReference type="SUPFAM" id="SSF46785">
    <property type="entry name" value="Winged helix' DNA-binding domain"/>
    <property type="match status" value="1"/>
</dbReference>